<dbReference type="Proteomes" id="UP000603234">
    <property type="component" value="Unassembled WGS sequence"/>
</dbReference>
<name>A0ABR6WRH8_9FIRM</name>
<gene>
    <name evidence="1" type="ORF">GH808_00770</name>
</gene>
<evidence type="ECO:0000313" key="2">
    <source>
        <dbReference type="Proteomes" id="UP000603234"/>
    </source>
</evidence>
<dbReference type="RefSeq" id="WP_186840895.1">
    <property type="nucleotide sequence ID" value="NZ_WJBC01000001.1"/>
</dbReference>
<keyword evidence="2" id="KW-1185">Reference proteome</keyword>
<sequence>MKKEKELDRERWPDQKSRPRRLVALSAEKAAGTAAASMAAVHCPHYHECSFGATRKRKSTPHCYGKLFGVSQNDSSLIVCYKCNLGSRKMLMVIREGKARHVQAETDAYRQLIKLMQPGHCHRCQRRILDYHHLYGDVVLAIKCNQDRYEGLYTLE</sequence>
<protein>
    <submittedName>
        <fullName evidence="1">Uncharacterized protein</fullName>
    </submittedName>
</protein>
<comment type="caution">
    <text evidence="1">The sequence shown here is derived from an EMBL/GenBank/DDBJ whole genome shotgun (WGS) entry which is preliminary data.</text>
</comment>
<accession>A0ABR6WRH8</accession>
<evidence type="ECO:0000313" key="1">
    <source>
        <dbReference type="EMBL" id="MBC3802975.1"/>
    </source>
</evidence>
<reference evidence="1 2" key="1">
    <citation type="journal article" date="2020" name="mSystems">
        <title>Defining Genomic and Predicted Metabolic Features of the Acetobacterium Genus.</title>
        <authorList>
            <person name="Ross D.E."/>
            <person name="Marshall C.W."/>
            <person name="Gulliver D."/>
            <person name="May H.D."/>
            <person name="Norman R.S."/>
        </authorList>
    </citation>
    <scope>NUCLEOTIDE SEQUENCE [LARGE SCALE GENOMIC DNA]</scope>
    <source>
        <strain evidence="1 2">DSM 8238</strain>
    </source>
</reference>
<proteinExistence type="predicted"/>
<dbReference type="EMBL" id="WJBC01000001">
    <property type="protein sequence ID" value="MBC3802975.1"/>
    <property type="molecule type" value="Genomic_DNA"/>
</dbReference>
<organism evidence="1 2">
    <name type="scientific">Acetobacterium fimetarium</name>
    <dbReference type="NCBI Taxonomy" id="52691"/>
    <lineage>
        <taxon>Bacteria</taxon>
        <taxon>Bacillati</taxon>
        <taxon>Bacillota</taxon>
        <taxon>Clostridia</taxon>
        <taxon>Eubacteriales</taxon>
        <taxon>Eubacteriaceae</taxon>
        <taxon>Acetobacterium</taxon>
    </lineage>
</organism>